<keyword evidence="3" id="KW-1185">Reference proteome</keyword>
<dbReference type="RefSeq" id="WP_074864860.1">
    <property type="nucleotide sequence ID" value="NZ_FOAS01000002.1"/>
</dbReference>
<sequence length="132" mass="13764">MPLYNLACRTPLSATQRQSVATLITQAHCHVTTALPHYVNVVFSDNWALPAGIEVSILGGVRIGGTRTHAVVEKLKRALVAATAQGCGLTPAAVAISTVGMPAQWIIEGGEVMPEPGAEPGANHPQAQHQAQ</sequence>
<dbReference type="STRING" id="1429083.GCA_001885685_01915"/>
<evidence type="ECO:0008006" key="4">
    <source>
        <dbReference type="Google" id="ProtNLM"/>
    </source>
</evidence>
<evidence type="ECO:0000313" key="2">
    <source>
        <dbReference type="EMBL" id="SEK43752.1"/>
    </source>
</evidence>
<organism evidence="2 3">
    <name type="scientific">Atopomonas hussainii</name>
    <dbReference type="NCBI Taxonomy" id="1429083"/>
    <lineage>
        <taxon>Bacteria</taxon>
        <taxon>Pseudomonadati</taxon>
        <taxon>Pseudomonadota</taxon>
        <taxon>Gammaproteobacteria</taxon>
        <taxon>Pseudomonadales</taxon>
        <taxon>Pseudomonadaceae</taxon>
        <taxon>Atopomonas</taxon>
    </lineage>
</organism>
<proteinExistence type="predicted"/>
<evidence type="ECO:0000256" key="1">
    <source>
        <dbReference type="SAM" id="MobiDB-lite"/>
    </source>
</evidence>
<dbReference type="EMBL" id="FOAS01000002">
    <property type="protein sequence ID" value="SEK43752.1"/>
    <property type="molecule type" value="Genomic_DNA"/>
</dbReference>
<dbReference type="AlphaFoldDB" id="A0A1H7H396"/>
<evidence type="ECO:0000313" key="3">
    <source>
        <dbReference type="Proteomes" id="UP000185766"/>
    </source>
</evidence>
<dbReference type="InterPro" id="IPR014347">
    <property type="entry name" value="Tautomerase/MIF_sf"/>
</dbReference>
<dbReference type="Gene3D" id="3.30.429.10">
    <property type="entry name" value="Macrophage Migration Inhibitory Factor"/>
    <property type="match status" value="1"/>
</dbReference>
<reference evidence="2 3" key="1">
    <citation type="submission" date="2016-10" db="EMBL/GenBank/DDBJ databases">
        <authorList>
            <person name="de Groot N.N."/>
        </authorList>
    </citation>
    <scope>NUCLEOTIDE SEQUENCE [LARGE SCALE GENOMIC DNA]</scope>
    <source>
        <strain evidence="2 3">JCM 19513</strain>
    </source>
</reference>
<gene>
    <name evidence="2" type="ORF">SAMN05216214_102245</name>
</gene>
<protein>
    <recommendedName>
        <fullName evidence="4">4-oxalocrotonate tautomerase</fullName>
    </recommendedName>
</protein>
<accession>A0A1H7H396</accession>
<name>A0A1H7H396_9GAMM</name>
<feature type="region of interest" description="Disordered" evidence="1">
    <location>
        <begin position="111"/>
        <end position="132"/>
    </location>
</feature>
<dbReference type="Proteomes" id="UP000185766">
    <property type="component" value="Unassembled WGS sequence"/>
</dbReference>